<organism evidence="1 2">
    <name type="scientific">Niastella populi</name>
    <dbReference type="NCBI Taxonomy" id="550983"/>
    <lineage>
        <taxon>Bacteria</taxon>
        <taxon>Pseudomonadati</taxon>
        <taxon>Bacteroidota</taxon>
        <taxon>Chitinophagia</taxon>
        <taxon>Chitinophagales</taxon>
        <taxon>Chitinophagaceae</taxon>
        <taxon>Niastella</taxon>
    </lineage>
</organism>
<evidence type="ECO:0000313" key="1">
    <source>
        <dbReference type="EMBL" id="OQP58424.1"/>
    </source>
</evidence>
<protein>
    <submittedName>
        <fullName evidence="1">Uncharacterized protein</fullName>
    </submittedName>
</protein>
<dbReference type="AlphaFoldDB" id="A0A1V9FJ79"/>
<proteinExistence type="predicted"/>
<gene>
    <name evidence="1" type="ORF">A4R26_02915</name>
</gene>
<name>A0A1V9FJ79_9BACT</name>
<reference evidence="2" key="1">
    <citation type="submission" date="2016-04" db="EMBL/GenBank/DDBJ databases">
        <authorList>
            <person name="Chen L."/>
            <person name="Zhuang W."/>
            <person name="Wang G."/>
        </authorList>
    </citation>
    <scope>NUCLEOTIDE SEQUENCE [LARGE SCALE GENOMIC DNA]</scope>
    <source>
        <strain evidence="2">208</strain>
    </source>
</reference>
<dbReference type="Proteomes" id="UP000192276">
    <property type="component" value="Unassembled WGS sequence"/>
</dbReference>
<dbReference type="EMBL" id="LWBP01000188">
    <property type="protein sequence ID" value="OQP58424.1"/>
    <property type="molecule type" value="Genomic_DNA"/>
</dbReference>
<sequence length="71" mass="7551">MIIIPGTSFTNRLMANRSLVLRKAAPLVSMASIVSIIAATSGSVNTLSIMAKPSRADVVYAELFPSPFIIE</sequence>
<evidence type="ECO:0000313" key="2">
    <source>
        <dbReference type="Proteomes" id="UP000192276"/>
    </source>
</evidence>
<comment type="caution">
    <text evidence="1">The sequence shown here is derived from an EMBL/GenBank/DDBJ whole genome shotgun (WGS) entry which is preliminary data.</text>
</comment>
<accession>A0A1V9FJ79</accession>
<keyword evidence="2" id="KW-1185">Reference proteome</keyword>